<dbReference type="PANTHER" id="PTHR35011">
    <property type="entry name" value="2,3-DIKETO-L-GULONATE TRAP TRANSPORTER SMALL PERMEASE PROTEIN YIAM"/>
    <property type="match status" value="1"/>
</dbReference>
<evidence type="ECO:0000256" key="5">
    <source>
        <dbReference type="ARBA" id="ARBA00022692"/>
    </source>
</evidence>
<organism evidence="11 12">
    <name type="scientific">Candidatus Agrococcus pullicola</name>
    <dbReference type="NCBI Taxonomy" id="2838429"/>
    <lineage>
        <taxon>Bacteria</taxon>
        <taxon>Bacillati</taxon>
        <taxon>Actinomycetota</taxon>
        <taxon>Actinomycetes</taxon>
        <taxon>Micrococcales</taxon>
        <taxon>Microbacteriaceae</taxon>
        <taxon>Agrococcus</taxon>
    </lineage>
</organism>
<feature type="transmembrane region" description="Helical" evidence="9">
    <location>
        <begin position="16"/>
        <end position="39"/>
    </location>
</feature>
<evidence type="ECO:0000256" key="1">
    <source>
        <dbReference type="ARBA" id="ARBA00004429"/>
    </source>
</evidence>
<accession>A0A9D2CAR9</accession>
<keyword evidence="3" id="KW-1003">Cell membrane</keyword>
<dbReference type="GO" id="GO:0022857">
    <property type="term" value="F:transmembrane transporter activity"/>
    <property type="evidence" value="ECO:0007669"/>
    <property type="project" value="TreeGrafter"/>
</dbReference>
<comment type="subcellular location">
    <subcellularLocation>
        <location evidence="1">Cell inner membrane</location>
        <topology evidence="1">Multi-pass membrane protein</topology>
    </subcellularLocation>
</comment>
<reference evidence="11" key="2">
    <citation type="submission" date="2021-04" db="EMBL/GenBank/DDBJ databases">
        <authorList>
            <person name="Gilroy R."/>
        </authorList>
    </citation>
    <scope>NUCLEOTIDE SEQUENCE</scope>
    <source>
        <strain evidence="11">ChiGjej1B1-98</strain>
    </source>
</reference>
<evidence type="ECO:0000259" key="10">
    <source>
        <dbReference type="Pfam" id="PF04290"/>
    </source>
</evidence>
<evidence type="ECO:0000256" key="7">
    <source>
        <dbReference type="ARBA" id="ARBA00023136"/>
    </source>
</evidence>
<name>A0A9D2CAR9_9MICO</name>
<dbReference type="Proteomes" id="UP000824005">
    <property type="component" value="Unassembled WGS sequence"/>
</dbReference>
<dbReference type="InterPro" id="IPR055348">
    <property type="entry name" value="DctQ"/>
</dbReference>
<reference evidence="11" key="1">
    <citation type="journal article" date="2021" name="PeerJ">
        <title>Extensive microbial diversity within the chicken gut microbiome revealed by metagenomics and culture.</title>
        <authorList>
            <person name="Gilroy R."/>
            <person name="Ravi A."/>
            <person name="Getino M."/>
            <person name="Pursley I."/>
            <person name="Horton D.L."/>
            <person name="Alikhan N.F."/>
            <person name="Baker D."/>
            <person name="Gharbi K."/>
            <person name="Hall N."/>
            <person name="Watson M."/>
            <person name="Adriaenssens E.M."/>
            <person name="Foster-Nyarko E."/>
            <person name="Jarju S."/>
            <person name="Secka A."/>
            <person name="Antonio M."/>
            <person name="Oren A."/>
            <person name="Chaudhuri R.R."/>
            <person name="La Ragione R."/>
            <person name="Hildebrand F."/>
            <person name="Pallen M.J."/>
        </authorList>
    </citation>
    <scope>NUCLEOTIDE SEQUENCE</scope>
    <source>
        <strain evidence="11">ChiGjej1B1-98</strain>
    </source>
</reference>
<keyword evidence="5 9" id="KW-0812">Transmembrane</keyword>
<feature type="domain" description="Tripartite ATP-independent periplasmic transporters DctQ component" evidence="10">
    <location>
        <begin position="27"/>
        <end position="158"/>
    </location>
</feature>
<protein>
    <submittedName>
        <fullName evidence="11">TRAP transporter small permease</fullName>
    </submittedName>
</protein>
<feature type="transmembrane region" description="Helical" evidence="9">
    <location>
        <begin position="91"/>
        <end position="112"/>
    </location>
</feature>
<keyword evidence="6 9" id="KW-1133">Transmembrane helix</keyword>
<evidence type="ECO:0000313" key="12">
    <source>
        <dbReference type="Proteomes" id="UP000824005"/>
    </source>
</evidence>
<evidence type="ECO:0000256" key="3">
    <source>
        <dbReference type="ARBA" id="ARBA00022475"/>
    </source>
</evidence>
<evidence type="ECO:0000256" key="4">
    <source>
        <dbReference type="ARBA" id="ARBA00022519"/>
    </source>
</evidence>
<gene>
    <name evidence="11" type="ORF">H9830_10745</name>
</gene>
<dbReference type="PANTHER" id="PTHR35011:SF2">
    <property type="entry name" value="2,3-DIKETO-L-GULONATE TRAP TRANSPORTER SMALL PERMEASE PROTEIN YIAM"/>
    <property type="match status" value="1"/>
</dbReference>
<dbReference type="GO" id="GO:0015740">
    <property type="term" value="P:C4-dicarboxylate transport"/>
    <property type="evidence" value="ECO:0007669"/>
    <property type="project" value="TreeGrafter"/>
</dbReference>
<dbReference type="AlphaFoldDB" id="A0A9D2CAR9"/>
<dbReference type="GO" id="GO:0005886">
    <property type="term" value="C:plasma membrane"/>
    <property type="evidence" value="ECO:0007669"/>
    <property type="project" value="UniProtKB-SubCell"/>
</dbReference>
<keyword evidence="4" id="KW-0997">Cell inner membrane</keyword>
<comment type="similarity">
    <text evidence="8">Belongs to the TRAP transporter small permease family.</text>
</comment>
<evidence type="ECO:0000313" key="11">
    <source>
        <dbReference type="EMBL" id="HIY66740.1"/>
    </source>
</evidence>
<dbReference type="Pfam" id="PF04290">
    <property type="entry name" value="DctQ"/>
    <property type="match status" value="1"/>
</dbReference>
<feature type="transmembrane region" description="Helical" evidence="9">
    <location>
        <begin position="132"/>
        <end position="151"/>
    </location>
</feature>
<proteinExistence type="inferred from homology"/>
<dbReference type="InterPro" id="IPR007387">
    <property type="entry name" value="TRAP_DctQ"/>
</dbReference>
<evidence type="ECO:0000256" key="6">
    <source>
        <dbReference type="ARBA" id="ARBA00022989"/>
    </source>
</evidence>
<dbReference type="EMBL" id="DXDC01000322">
    <property type="protein sequence ID" value="HIY66740.1"/>
    <property type="molecule type" value="Genomic_DNA"/>
</dbReference>
<evidence type="ECO:0000256" key="8">
    <source>
        <dbReference type="ARBA" id="ARBA00038436"/>
    </source>
</evidence>
<sequence length="177" mass="20505">MLKRIYHHFDEHVETYLASVALVTFSALVVLQVIMRYVFNSPLTWSEELARFALVWFVYLAGSYAVRYQRHVKFNVLMDLLGRVTPLTQRLIRIFVFLLWFAFLAFIFYLSLESVIRQFGTGQVSPAMRMPMYLVYLAIPVGMALMGFRVVQHTVKAFVDIVKNPHAPVPPSQVEVD</sequence>
<evidence type="ECO:0000256" key="9">
    <source>
        <dbReference type="SAM" id="Phobius"/>
    </source>
</evidence>
<comment type="caution">
    <text evidence="11">The sequence shown here is derived from an EMBL/GenBank/DDBJ whole genome shotgun (WGS) entry which is preliminary data.</text>
</comment>
<keyword evidence="2" id="KW-0813">Transport</keyword>
<feature type="transmembrane region" description="Helical" evidence="9">
    <location>
        <begin position="51"/>
        <end position="70"/>
    </location>
</feature>
<evidence type="ECO:0000256" key="2">
    <source>
        <dbReference type="ARBA" id="ARBA00022448"/>
    </source>
</evidence>
<keyword evidence="7 9" id="KW-0472">Membrane</keyword>